<dbReference type="GO" id="GO:0004252">
    <property type="term" value="F:serine-type endopeptidase activity"/>
    <property type="evidence" value="ECO:0007669"/>
    <property type="project" value="InterPro"/>
</dbReference>
<feature type="transmembrane region" description="Helical" evidence="7">
    <location>
        <begin position="1389"/>
        <end position="1409"/>
    </location>
</feature>
<dbReference type="PROSITE" id="PS51892">
    <property type="entry name" value="SUBTILASE"/>
    <property type="match status" value="1"/>
</dbReference>
<dbReference type="InterPro" id="IPR022038">
    <property type="entry name" value="Ig-like_bact"/>
</dbReference>
<dbReference type="GO" id="GO:0016020">
    <property type="term" value="C:membrane"/>
    <property type="evidence" value="ECO:0007669"/>
    <property type="project" value="InterPro"/>
</dbReference>
<accession>A0A075FUG3</accession>
<name>A0A075FUG3_9ARCH</name>
<evidence type="ECO:0000256" key="5">
    <source>
        <dbReference type="ARBA" id="ARBA00022825"/>
    </source>
</evidence>
<keyword evidence="3" id="KW-0732">Signal</keyword>
<evidence type="ECO:0000256" key="7">
    <source>
        <dbReference type="SAM" id="Phobius"/>
    </source>
</evidence>
<dbReference type="PRINTS" id="PR00723">
    <property type="entry name" value="SUBTILISIN"/>
</dbReference>
<dbReference type="Pfam" id="PF13750">
    <property type="entry name" value="Big_3_3"/>
    <property type="match status" value="1"/>
</dbReference>
<dbReference type="Gene3D" id="2.60.40.10">
    <property type="entry name" value="Immunoglobulins"/>
    <property type="match status" value="1"/>
</dbReference>
<evidence type="ECO:0000256" key="4">
    <source>
        <dbReference type="ARBA" id="ARBA00022801"/>
    </source>
</evidence>
<evidence type="ECO:0000256" key="6">
    <source>
        <dbReference type="RuleBase" id="RU003355"/>
    </source>
</evidence>
<dbReference type="InterPro" id="IPR023828">
    <property type="entry name" value="Peptidase_S8_Ser-AS"/>
</dbReference>
<keyword evidence="5 6" id="KW-0720">Serine protease</keyword>
<dbReference type="GO" id="GO:0006508">
    <property type="term" value="P:proteolysis"/>
    <property type="evidence" value="ECO:0007669"/>
    <property type="project" value="UniProtKB-KW"/>
</dbReference>
<dbReference type="Gene3D" id="3.40.50.200">
    <property type="entry name" value="Peptidase S8/S53 domain"/>
    <property type="match status" value="2"/>
</dbReference>
<evidence type="ECO:0000259" key="9">
    <source>
        <dbReference type="Pfam" id="PF06280"/>
    </source>
</evidence>
<comment type="similarity">
    <text evidence="1 6">Belongs to the peptidase S8 family.</text>
</comment>
<dbReference type="InterPro" id="IPR023827">
    <property type="entry name" value="Peptidase_S8_Asp-AS"/>
</dbReference>
<keyword evidence="7" id="KW-0472">Membrane</keyword>
<dbReference type="InterPro" id="IPR036852">
    <property type="entry name" value="Peptidase_S8/S53_dom_sf"/>
</dbReference>
<evidence type="ECO:0000256" key="2">
    <source>
        <dbReference type="ARBA" id="ARBA00022670"/>
    </source>
</evidence>
<dbReference type="InterPro" id="IPR015500">
    <property type="entry name" value="Peptidase_S8_subtilisin-rel"/>
</dbReference>
<dbReference type="InterPro" id="IPR010435">
    <property type="entry name" value="C5a/SBT2-like_Fn3"/>
</dbReference>
<dbReference type="PANTHER" id="PTHR43806">
    <property type="entry name" value="PEPTIDASE S8"/>
    <property type="match status" value="1"/>
</dbReference>
<proteinExistence type="inferred from homology"/>
<dbReference type="EMBL" id="KF900447">
    <property type="protein sequence ID" value="AIE95320.1"/>
    <property type="molecule type" value="Genomic_DNA"/>
</dbReference>
<reference evidence="11" key="1">
    <citation type="journal article" date="2014" name="Genome Biol. Evol.">
        <title>Pangenome evidence for extensive interdomain horizontal transfer affecting lineage core and shell genes in uncultured planktonic thaumarchaeota and euryarchaeota.</title>
        <authorList>
            <person name="Deschamps P."/>
            <person name="Zivanovic Y."/>
            <person name="Moreira D."/>
            <person name="Rodriguez-Valera F."/>
            <person name="Lopez-Garcia P."/>
        </authorList>
    </citation>
    <scope>NUCLEOTIDE SEQUENCE</scope>
</reference>
<keyword evidence="2 6" id="KW-0645">Protease</keyword>
<evidence type="ECO:0000256" key="3">
    <source>
        <dbReference type="ARBA" id="ARBA00022729"/>
    </source>
</evidence>
<evidence type="ECO:0000259" key="10">
    <source>
        <dbReference type="Pfam" id="PF13750"/>
    </source>
</evidence>
<dbReference type="InterPro" id="IPR000209">
    <property type="entry name" value="Peptidase_S8/S53_dom"/>
</dbReference>
<dbReference type="Pfam" id="PF06280">
    <property type="entry name" value="fn3_5"/>
    <property type="match status" value="1"/>
</dbReference>
<keyword evidence="7" id="KW-1133">Transmembrane helix</keyword>
<dbReference type="SUPFAM" id="SSF52743">
    <property type="entry name" value="Subtilisin-like"/>
    <property type="match status" value="2"/>
</dbReference>
<dbReference type="InterPro" id="IPR034041">
    <property type="entry name" value="STABLE_peptidase"/>
</dbReference>
<dbReference type="PROSITE" id="PS00136">
    <property type="entry name" value="SUBTILASE_ASP"/>
    <property type="match status" value="1"/>
</dbReference>
<organism evidence="11">
    <name type="scientific">uncultured marine thaumarchaeote AD1000_63_F07</name>
    <dbReference type="NCBI Taxonomy" id="1455928"/>
    <lineage>
        <taxon>Archaea</taxon>
        <taxon>Nitrososphaerota</taxon>
        <taxon>environmental samples</taxon>
    </lineage>
</organism>
<feature type="domain" description="Peptidase S8/S53" evidence="8">
    <location>
        <begin position="155"/>
        <end position="701"/>
    </location>
</feature>
<keyword evidence="4 6" id="KW-0378">Hydrolase</keyword>
<dbReference type="Pfam" id="PF00082">
    <property type="entry name" value="Peptidase_S8"/>
    <property type="match status" value="1"/>
</dbReference>
<protein>
    <submittedName>
        <fullName evidence="11">Peptidase S8/S53 subtilisin kexin sedolisin</fullName>
    </submittedName>
</protein>
<sequence length="1421" mass="157888">MEFFNMPKLAIFFAASFLVIFLLQENSYGFIEGFDAPPLPNFDIKKSPEIISIDVSPQQDLVKRYLVYGQGQLNTAYLEPKNLVYGIDSASGFFSVGIFNEDEVYSIKSKGYTVIEDFLLDFNSEYVKQNFVTGVSQFENIANSRYVHDLYNVTGKGVTVAIMDTGVDFSNPDIMESLARDEFNKPIMLDADGQGLVLTNSTYVAKIDNLGRIQNLTKGEQWPENAVSSVYVSKDGVFLKNSAANNGTNISVYNSLYPFYGSTPVISGKIIDDMKIGNSKDDFIISKSGIYHLGVILSPHAGSLQVVPVLVTDSKRAGVYDTITPDMSTSWLDFFRTEDKRPDYDFDFTDETPITIGGGNEFLVYDSDYNDIDDYSAGTVGARVVDVHGIFSGEAEIDDHLGTVNGTLLPAMDDEGKFFGVMTDFFGHGTASASTIASKGIMEYDIYNDTKKYTIKGIAPDVSILPVKTLWFGDIFYAWMWSAGFENNENKWIYSGKPRADIISNSWGISHFLSLEFAPGLDIVSHIQNTLVIPQSLHANYTGTTMVSAAGNSGHGYGTMGSPGLSSYGISVGAVTNNDFVGYGPFKDQPRFGNTTDHSNHVVDFSSRGPGLIGDPKPDLMSIGAYAFVPGIMTKEPDSSEEQFRLFGGTSMSAPIVAGSAALLTESLKEKSIDYDPFTIRNILMSTANDLHNDPFTQGAGLVNALDAVRAVNGHYGKFVVYNDESFSNIKEIINTPLSSFNSDPLGIEQFSFSDKTYPMTSWYGGMLHSGETTSTAFVIENPTNNTLDVSIKPVTLKLIDKLQIDQTTKPHLQDPILNQSETYRPNYVKLSSLTSEHTSFNQDYIIPTDSSLMVLNLNFPFDTFMNQTDTTYADDLKISSLYIYDWKDKNNDYEISSDEISLVTRGGSWGTVQEIRISDPAEKFKNEPVVGVYPVPEKYSFWRGSTNQNSTSMDYTLSASYYKKDLWTDISIDTQKITIPPNNSTKISVTLTVPPERQTGVYQGFLSFEAEHHKVNSPISYVVVQPVDKKTKQVVIHGSEGEALYGNGYVKGAFDMTNRYMAGDWRQYYFDIQDRTINAAAIDFEWENDNTNFTVFMADPQGKIIQTNFPSGIFGEFLGWQTSDWLGNSPFSQGGAFYPVKNKDNTSTVLYAPINQTGTYTLFVHSTLFDGKSITEPISLAAKFTTIVPDNKPPEIIFDLPELINSSFEISPQIVEKNLDFVKYYLDGQEVEFNALQTKLLPDGQHNLQVYARDIVENEVKKTFLFTVDSTPPEIVVKSPKNNTTVSHSLEIDFKVEDRNLADKGAVSILLPWGETLDDITYYLYNATQIDEGTYNLKILATDLAENEQIKTITFNVDYSFVQQPSGQQTSVQQPSVIPMDEKPTTQITILLVVSIIITAAVVFTIYVRKTRKISIKIKS</sequence>
<keyword evidence="7" id="KW-0812">Transmembrane</keyword>
<feature type="domain" description="C5a peptidase/Subtilisin-like protease SBT2-like Fn3-like" evidence="9">
    <location>
        <begin position="956"/>
        <end position="1014"/>
    </location>
</feature>
<dbReference type="PROSITE" id="PS00138">
    <property type="entry name" value="SUBTILASE_SER"/>
    <property type="match status" value="1"/>
</dbReference>
<dbReference type="PANTHER" id="PTHR43806:SF11">
    <property type="entry name" value="CEREVISIN-RELATED"/>
    <property type="match status" value="1"/>
</dbReference>
<dbReference type="InterPro" id="IPR013783">
    <property type="entry name" value="Ig-like_fold"/>
</dbReference>
<feature type="domain" description="Ig-like" evidence="10">
    <location>
        <begin position="1238"/>
        <end position="1322"/>
    </location>
</feature>
<dbReference type="InterPro" id="IPR050131">
    <property type="entry name" value="Peptidase_S8_subtilisin-like"/>
</dbReference>
<evidence type="ECO:0000313" key="11">
    <source>
        <dbReference type="EMBL" id="AIE95320.1"/>
    </source>
</evidence>
<evidence type="ECO:0000259" key="8">
    <source>
        <dbReference type="Pfam" id="PF00082"/>
    </source>
</evidence>
<dbReference type="CDD" id="cd07497">
    <property type="entry name" value="Peptidases_S8_14"/>
    <property type="match status" value="1"/>
</dbReference>
<evidence type="ECO:0000256" key="1">
    <source>
        <dbReference type="ARBA" id="ARBA00011073"/>
    </source>
</evidence>